<dbReference type="EMBL" id="CACTIH010004226">
    <property type="protein sequence ID" value="CAA2990234.1"/>
    <property type="molecule type" value="Genomic_DNA"/>
</dbReference>
<accession>A0A8S0SCL5</accession>
<gene>
    <name evidence="2" type="ORF">OLEA9_A003573</name>
</gene>
<dbReference type="Gramene" id="OE9A003573T1">
    <property type="protein sequence ID" value="OE9A003573C1"/>
    <property type="gene ID" value="OE9A003573"/>
</dbReference>
<dbReference type="AlphaFoldDB" id="A0A8S0SCL5"/>
<dbReference type="OrthoDB" id="1929566at2759"/>
<name>A0A8S0SCL5_OLEEU</name>
<comment type="caution">
    <text evidence="2">The sequence shown here is derived from an EMBL/GenBank/DDBJ whole genome shotgun (WGS) entry which is preliminary data.</text>
</comment>
<evidence type="ECO:0000256" key="1">
    <source>
        <dbReference type="SAM" id="MobiDB-lite"/>
    </source>
</evidence>
<evidence type="ECO:0000313" key="2">
    <source>
        <dbReference type="EMBL" id="CAA2990234.1"/>
    </source>
</evidence>
<feature type="region of interest" description="Disordered" evidence="1">
    <location>
        <begin position="125"/>
        <end position="148"/>
    </location>
</feature>
<keyword evidence="3" id="KW-1185">Reference proteome</keyword>
<organism evidence="2 3">
    <name type="scientific">Olea europaea subsp. europaea</name>
    <dbReference type="NCBI Taxonomy" id="158383"/>
    <lineage>
        <taxon>Eukaryota</taxon>
        <taxon>Viridiplantae</taxon>
        <taxon>Streptophyta</taxon>
        <taxon>Embryophyta</taxon>
        <taxon>Tracheophyta</taxon>
        <taxon>Spermatophyta</taxon>
        <taxon>Magnoliopsida</taxon>
        <taxon>eudicotyledons</taxon>
        <taxon>Gunneridae</taxon>
        <taxon>Pentapetalae</taxon>
        <taxon>asterids</taxon>
        <taxon>lamiids</taxon>
        <taxon>Lamiales</taxon>
        <taxon>Oleaceae</taxon>
        <taxon>Oleeae</taxon>
        <taxon>Olea</taxon>
    </lineage>
</organism>
<dbReference type="Proteomes" id="UP000594638">
    <property type="component" value="Unassembled WGS sequence"/>
</dbReference>
<protein>
    <submittedName>
        <fullName evidence="2">Uncharacterized protein</fullName>
    </submittedName>
</protein>
<evidence type="ECO:0000313" key="3">
    <source>
        <dbReference type="Proteomes" id="UP000594638"/>
    </source>
</evidence>
<reference evidence="2 3" key="1">
    <citation type="submission" date="2019-12" db="EMBL/GenBank/DDBJ databases">
        <authorList>
            <person name="Alioto T."/>
            <person name="Alioto T."/>
            <person name="Gomez Garrido J."/>
        </authorList>
    </citation>
    <scope>NUCLEOTIDE SEQUENCE [LARGE SCALE GENOMIC DNA]</scope>
</reference>
<sequence length="148" mass="17275">MISAVYNASSLLNQLSAIEILTGNNYVRWKRDVEIALGLLGLDFAMEKKLEKPTYKSTVKYVAEHEKWERTNKLYLNSLPSKFNQLKVAYNAQRDKWNLNDLIAVCAQEEYRMRRETVETVQLAFQPSQNKEPSHNHKSKFRKGNKSH</sequence>
<proteinExistence type="predicted"/>
<feature type="compositionally biased region" description="Basic residues" evidence="1">
    <location>
        <begin position="136"/>
        <end position="148"/>
    </location>
</feature>